<dbReference type="EMBL" id="PGGW01000061">
    <property type="protein sequence ID" value="PJE95802.1"/>
    <property type="molecule type" value="Genomic_DNA"/>
</dbReference>
<keyword evidence="2" id="KW-0472">Membrane</keyword>
<dbReference type="AlphaFoldDB" id="A0A2M8LV16"/>
<accession>A0A2M8LV16</accession>
<evidence type="ECO:0000313" key="4">
    <source>
        <dbReference type="Proteomes" id="UP000230407"/>
    </source>
</evidence>
<proteinExistence type="predicted"/>
<feature type="transmembrane region" description="Helical" evidence="2">
    <location>
        <begin position="336"/>
        <end position="358"/>
    </location>
</feature>
<feature type="transmembrane region" description="Helical" evidence="2">
    <location>
        <begin position="370"/>
        <end position="392"/>
    </location>
</feature>
<keyword evidence="4" id="KW-1185">Reference proteome</keyword>
<comment type="caution">
    <text evidence="3">The sequence shown here is derived from an EMBL/GenBank/DDBJ whole genome shotgun (WGS) entry which is preliminary data.</text>
</comment>
<name>A0A2M8LV16_9ACTN</name>
<evidence type="ECO:0000313" key="3">
    <source>
        <dbReference type="EMBL" id="PJE95802.1"/>
    </source>
</evidence>
<dbReference type="SUPFAM" id="SSF103473">
    <property type="entry name" value="MFS general substrate transporter"/>
    <property type="match status" value="1"/>
</dbReference>
<dbReference type="RefSeq" id="WP_100203526.1">
    <property type="nucleotide sequence ID" value="NZ_PGGW01000061.1"/>
</dbReference>
<feature type="transmembrane region" description="Helical" evidence="2">
    <location>
        <begin position="130"/>
        <end position="153"/>
    </location>
</feature>
<feature type="transmembrane region" description="Helical" evidence="2">
    <location>
        <begin position="310"/>
        <end position="330"/>
    </location>
</feature>
<evidence type="ECO:0000256" key="2">
    <source>
        <dbReference type="SAM" id="Phobius"/>
    </source>
</evidence>
<feature type="transmembrane region" description="Helical" evidence="2">
    <location>
        <begin position="68"/>
        <end position="88"/>
    </location>
</feature>
<reference evidence="3 4" key="1">
    <citation type="submission" date="2017-11" db="EMBL/GenBank/DDBJ databases">
        <title>Streptomyces carmine sp. nov., a novel actinomycete isolated from Sophora alopecuroides in Xinjiang, China.</title>
        <authorList>
            <person name="Wang Y."/>
            <person name="Luo X."/>
            <person name="Wan C."/>
            <person name="Zhang L."/>
        </authorList>
    </citation>
    <scope>NUCLEOTIDE SEQUENCE [LARGE SCALE GENOMIC DNA]</scope>
    <source>
        <strain evidence="3 4">TRM SA0054</strain>
    </source>
</reference>
<feature type="transmembrane region" description="Helical" evidence="2">
    <location>
        <begin position="273"/>
        <end position="298"/>
    </location>
</feature>
<feature type="region of interest" description="Disordered" evidence="1">
    <location>
        <begin position="1"/>
        <end position="29"/>
    </location>
</feature>
<evidence type="ECO:0000256" key="1">
    <source>
        <dbReference type="SAM" id="MobiDB-lite"/>
    </source>
</evidence>
<evidence type="ECO:0008006" key="5">
    <source>
        <dbReference type="Google" id="ProtNLM"/>
    </source>
</evidence>
<dbReference type="Gene3D" id="1.20.1250.20">
    <property type="entry name" value="MFS general substrate transporter like domains"/>
    <property type="match status" value="1"/>
</dbReference>
<dbReference type="PANTHER" id="PTHR23542:SF1">
    <property type="entry name" value="MAJOR FACILITATOR SUPERFAMILY (MFS) PROFILE DOMAIN-CONTAINING PROTEIN"/>
    <property type="match status" value="1"/>
</dbReference>
<gene>
    <name evidence="3" type="ORF">CUT44_21345</name>
</gene>
<feature type="transmembrane region" description="Helical" evidence="2">
    <location>
        <begin position="38"/>
        <end position="62"/>
    </location>
</feature>
<feature type="compositionally biased region" description="Basic and acidic residues" evidence="1">
    <location>
        <begin position="1"/>
        <end position="19"/>
    </location>
</feature>
<feature type="transmembrane region" description="Helical" evidence="2">
    <location>
        <begin position="232"/>
        <end position="253"/>
    </location>
</feature>
<feature type="transmembrane region" description="Helical" evidence="2">
    <location>
        <begin position="194"/>
        <end position="211"/>
    </location>
</feature>
<organism evidence="3 4">
    <name type="scientific">Streptomyces carminius</name>
    <dbReference type="NCBI Taxonomy" id="2665496"/>
    <lineage>
        <taxon>Bacteria</taxon>
        <taxon>Bacillati</taxon>
        <taxon>Actinomycetota</taxon>
        <taxon>Actinomycetes</taxon>
        <taxon>Kitasatosporales</taxon>
        <taxon>Streptomycetaceae</taxon>
        <taxon>Streptomyces</taxon>
    </lineage>
</organism>
<keyword evidence="2" id="KW-1133">Transmembrane helix</keyword>
<protein>
    <recommendedName>
        <fullName evidence="5">MFS transporter</fullName>
    </recommendedName>
</protein>
<sequence length="422" mass="41439">MPADHADHVHRTEHPEHPHPPPVAPPPAGERLWTDRRWLLYASAAAAARLPGTMLPLGLVLAGQSLTGSFASGSVVAGAYAAAVALSAPWRGRRLDRAPLPGGLTVPLVCGALLLAALGAALAVRAPMPVAAALAAGAAVATAGVPGGLRSLLPLLWGGRTAARAFAGDSAVTEITWIAGPALAAALFAQAGPVAPVACAAVLWLAAVPAVRRVPGRRAPAGPVSRERTGGLLRAVRPLLLLSLGVGVNLGALDVGLPALLHSRGSAPAGGGLLIAALSLSSALAVLLLTTPAAGRLLGSGTGGGDGGGIRRAVVCHACYGLLLLPLALLPPLPGALAVVLAAGCFLGPGIGFTFALVPARVAPGRHGEAFGLFFSTNALGTAAGALAAGALVEHVSVSAGLLLAALPPAVAAAVAARLRRP</sequence>
<feature type="transmembrane region" description="Helical" evidence="2">
    <location>
        <begin position="100"/>
        <end position="124"/>
    </location>
</feature>
<keyword evidence="2" id="KW-0812">Transmembrane</keyword>
<dbReference type="InterPro" id="IPR036259">
    <property type="entry name" value="MFS_trans_sf"/>
</dbReference>
<feature type="transmembrane region" description="Helical" evidence="2">
    <location>
        <begin position="398"/>
        <end position="419"/>
    </location>
</feature>
<dbReference type="PANTHER" id="PTHR23542">
    <property type="match status" value="1"/>
</dbReference>
<dbReference type="Proteomes" id="UP000230407">
    <property type="component" value="Unassembled WGS sequence"/>
</dbReference>